<feature type="region of interest" description="Disordered" evidence="4">
    <location>
        <begin position="770"/>
        <end position="801"/>
    </location>
</feature>
<evidence type="ECO:0000313" key="6">
    <source>
        <dbReference type="EMBL" id="KAJ0228481.1"/>
    </source>
</evidence>
<dbReference type="SUPFAM" id="SSF52540">
    <property type="entry name" value="P-loop containing nucleoside triphosphate hydrolases"/>
    <property type="match status" value="2"/>
</dbReference>
<evidence type="ECO:0000256" key="1">
    <source>
        <dbReference type="ARBA" id="ARBA00004123"/>
    </source>
</evidence>
<gene>
    <name evidence="6" type="ORF">LSAT_V11C100021780</name>
</gene>
<dbReference type="PANTHER" id="PTHR45623">
    <property type="entry name" value="CHROMODOMAIN-HELICASE-DNA-BINDING PROTEIN 3-RELATED-RELATED"/>
    <property type="match status" value="1"/>
</dbReference>
<dbReference type="PANTHER" id="PTHR45623:SF46">
    <property type="entry name" value="SNF2-RELATED DOMAIN, P-LOOP CONTAINING NUCLEOSIDE TRIPHOSPHATE HYDROLASE-RELATED"/>
    <property type="match status" value="1"/>
</dbReference>
<comment type="subcellular location">
    <subcellularLocation>
        <location evidence="1">Nucleus</location>
    </subcellularLocation>
</comment>
<comment type="caution">
    <text evidence="6">The sequence shown here is derived from an EMBL/GenBank/DDBJ whole genome shotgun (WGS) entry which is preliminary data.</text>
</comment>
<keyword evidence="3" id="KW-0175">Coiled coil</keyword>
<evidence type="ECO:0000256" key="4">
    <source>
        <dbReference type="SAM" id="MobiDB-lite"/>
    </source>
</evidence>
<evidence type="ECO:0000256" key="2">
    <source>
        <dbReference type="ARBA" id="ARBA00023242"/>
    </source>
</evidence>
<reference evidence="6 7" key="1">
    <citation type="journal article" date="2017" name="Nat. Commun.">
        <title>Genome assembly with in vitro proximity ligation data and whole-genome triplication in lettuce.</title>
        <authorList>
            <person name="Reyes-Chin-Wo S."/>
            <person name="Wang Z."/>
            <person name="Yang X."/>
            <person name="Kozik A."/>
            <person name="Arikit S."/>
            <person name="Song C."/>
            <person name="Xia L."/>
            <person name="Froenicke L."/>
            <person name="Lavelle D.O."/>
            <person name="Truco M.J."/>
            <person name="Xia R."/>
            <person name="Zhu S."/>
            <person name="Xu C."/>
            <person name="Xu H."/>
            <person name="Xu X."/>
            <person name="Cox K."/>
            <person name="Korf I."/>
            <person name="Meyers B.C."/>
            <person name="Michelmore R.W."/>
        </authorList>
    </citation>
    <scope>NUCLEOTIDE SEQUENCE [LARGE SCALE GENOMIC DNA]</scope>
    <source>
        <strain evidence="7">cv. Salinas</strain>
        <tissue evidence="6">Seedlings</tissue>
    </source>
</reference>
<dbReference type="EMBL" id="NBSK02000001">
    <property type="protein sequence ID" value="KAJ0228481.1"/>
    <property type="molecule type" value="Genomic_DNA"/>
</dbReference>
<dbReference type="Gene3D" id="6.10.250.1310">
    <property type="match status" value="1"/>
</dbReference>
<evidence type="ECO:0000259" key="5">
    <source>
        <dbReference type="PROSITE" id="PS51194"/>
    </source>
</evidence>
<dbReference type="Gene3D" id="3.40.50.10810">
    <property type="entry name" value="Tandem AAA-ATPase domain"/>
    <property type="match status" value="1"/>
</dbReference>
<keyword evidence="7" id="KW-1185">Reference proteome</keyword>
<dbReference type="AlphaFoldDB" id="A0A9R1WN42"/>
<dbReference type="GO" id="GO:0005634">
    <property type="term" value="C:nucleus"/>
    <property type="evidence" value="ECO:0007669"/>
    <property type="project" value="UniProtKB-SubCell"/>
</dbReference>
<dbReference type="Proteomes" id="UP000235145">
    <property type="component" value="Unassembled WGS sequence"/>
</dbReference>
<feature type="coiled-coil region" evidence="3">
    <location>
        <begin position="819"/>
        <end position="865"/>
    </location>
</feature>
<dbReference type="Gene3D" id="3.40.50.300">
    <property type="entry name" value="P-loop containing nucleotide triphosphate hydrolases"/>
    <property type="match status" value="1"/>
</dbReference>
<dbReference type="InterPro" id="IPR001650">
    <property type="entry name" value="Helicase_C-like"/>
</dbReference>
<name>A0A9R1WN42_LACSA</name>
<keyword evidence="2" id="KW-0539">Nucleus</keyword>
<evidence type="ECO:0000313" key="7">
    <source>
        <dbReference type="Proteomes" id="UP000235145"/>
    </source>
</evidence>
<dbReference type="InterPro" id="IPR038718">
    <property type="entry name" value="SNF2-like_sf"/>
</dbReference>
<sequence>MCRRITKMNKENLFSSISMPKKRERFEEGKRLDAYTYKKLFQIAGKKMKEMSHGCDHITTSDASMKVDGTIVMKSCSDSKHEKKHRVALDSKEVCFDNQESAKEHPQMDCDENDTTLKTGPTPTHSAELAEFQLKVSSEVHDHVNKLCDYWKKGQNSVFFDGQDRIIKVVFFVLSLLEKVKQPILILTASRCLSLWESEFSKWSNSTNVVITYKENKDVKDAIRSSQLYTENGSLKFQVILSSPDAIVEDFEKLDHIKWGLIVIDECQRPIISKHFKEIKLLVSDMKLLTITSEILDVKHSYQNFLSLLDSKYEETDTDADMDANTLKEKLSPFIAFELKFNSSEIEEYWVPVHLSHMQIEQYCSLLNSNFESLSLSSSSRNNATLHDILTKTQKCCDHPYLVDPTLRKSLKKDVDKLGAEINASGKLQLLDRLLLKIKRYGLRVIVLFQSVVSSEKITIGDILEDLVDRRFGQDSYVRIQPKILSMSKRKEAVNMFNNIKSGAFVCLLDYHDCQSTIRLSSVDIVILFNSDWNPSDDLKALHKLSLDSSHLRIFRFYSSFTIEEKSLILSKQGTILDSRTARINYNTCHRLLSWGASYLFNNLSTESNSKSKSNSDTSLDDLVLELSSMFLNKTENTDRLKSLIISKALIHDGVYSKDILLMGETEAHTNESCSIEEYLMENETNNFWSNLFKESHRIHTPQKSSSRLPRRVKMSFRNPYYWFGRFEVESESDTENTEKNVISSTFVRTKMRSKRKARKMTGASKHFFIQHSTQSPNSIPSFSSTNNVGGSPNNQPPQPQTLPMIPSVSDQNSITTPLETELQNIKKEQEQVTKLHQEKKSMLNSECEKEMLEIRKKYDGLIDESEMCLTKKMKVLEGYYDLVYANKVLAETLTKDCDDYLNKEMRGVKIVEIPASTLVQSQNRCTTSGHTLRAPAPHLRSNPSLFASFQRMPVLGSN</sequence>
<dbReference type="InterPro" id="IPR000330">
    <property type="entry name" value="SNF2_N"/>
</dbReference>
<dbReference type="GO" id="GO:0005524">
    <property type="term" value="F:ATP binding"/>
    <property type="evidence" value="ECO:0007669"/>
    <property type="project" value="InterPro"/>
</dbReference>
<protein>
    <recommendedName>
        <fullName evidence="5">Helicase C-terminal domain-containing protein</fullName>
    </recommendedName>
</protein>
<evidence type="ECO:0000256" key="3">
    <source>
        <dbReference type="SAM" id="Coils"/>
    </source>
</evidence>
<proteinExistence type="predicted"/>
<dbReference type="InterPro" id="IPR027417">
    <property type="entry name" value="P-loop_NTPase"/>
</dbReference>
<accession>A0A9R1WN42</accession>
<dbReference type="Pfam" id="PF00176">
    <property type="entry name" value="SNF2-rel_dom"/>
    <property type="match status" value="1"/>
</dbReference>
<feature type="domain" description="Helicase C-terminal" evidence="5">
    <location>
        <begin position="430"/>
        <end position="592"/>
    </location>
</feature>
<feature type="compositionally biased region" description="Polar residues" evidence="4">
    <location>
        <begin position="771"/>
        <end position="792"/>
    </location>
</feature>
<organism evidence="6 7">
    <name type="scientific">Lactuca sativa</name>
    <name type="common">Garden lettuce</name>
    <dbReference type="NCBI Taxonomy" id="4236"/>
    <lineage>
        <taxon>Eukaryota</taxon>
        <taxon>Viridiplantae</taxon>
        <taxon>Streptophyta</taxon>
        <taxon>Embryophyta</taxon>
        <taxon>Tracheophyta</taxon>
        <taxon>Spermatophyta</taxon>
        <taxon>Magnoliopsida</taxon>
        <taxon>eudicotyledons</taxon>
        <taxon>Gunneridae</taxon>
        <taxon>Pentapetalae</taxon>
        <taxon>asterids</taxon>
        <taxon>campanulids</taxon>
        <taxon>Asterales</taxon>
        <taxon>Asteraceae</taxon>
        <taxon>Cichorioideae</taxon>
        <taxon>Cichorieae</taxon>
        <taxon>Lactucinae</taxon>
        <taxon>Lactuca</taxon>
    </lineage>
</organism>
<dbReference type="PROSITE" id="PS51194">
    <property type="entry name" value="HELICASE_CTER"/>
    <property type="match status" value="1"/>
</dbReference>